<accession>A0AAF0DU49</accession>
<organism evidence="2 3">
    <name type="scientific">Malassezia brasiliensis</name>
    <dbReference type="NCBI Taxonomy" id="1821822"/>
    <lineage>
        <taxon>Eukaryota</taxon>
        <taxon>Fungi</taxon>
        <taxon>Dikarya</taxon>
        <taxon>Basidiomycota</taxon>
        <taxon>Ustilaginomycotina</taxon>
        <taxon>Malasseziomycetes</taxon>
        <taxon>Malasseziales</taxon>
        <taxon>Malasseziaceae</taxon>
        <taxon>Malassezia</taxon>
    </lineage>
</organism>
<dbReference type="InterPro" id="IPR018814">
    <property type="entry name" value="DUF5427"/>
</dbReference>
<feature type="region of interest" description="Disordered" evidence="1">
    <location>
        <begin position="1"/>
        <end position="79"/>
    </location>
</feature>
<sequence length="370" mass="39631">MASQRKQDVDALLADLSFESKPSTASVSPGSTKPRAPAKGEDVQSLLDDLEGLVQRQSAPSSNATEPNESTPADSTLSSWGQWGGSWFSNATRIADQARHELERRAAAVVQKAPPMDSGVQQPIQDIGNRFAERFRGLVKDAGLDSLGQNLTAAGRRGWSDIVNAVAPPMEAHESVDVTLSHDMVGYDGIESLAFKVLSRILQQADITQVDVHTVSSEKAASQDEQPAQALHVAPSRSEGIAQAKAAIVPLTSNVPARSSAQQENSLTMPDSTCPIVLRLQPFYESAVPLDEDVFGEAPTSTTGATVDTNRGVSFLVWWVDPTYRLSHTTVSQAIPAWWLTVPLEHNVWVEQAMCDAIEGALAVVAQDSG</sequence>
<name>A0AAF0DU49_9BASI</name>
<dbReference type="EMBL" id="CP119953">
    <property type="protein sequence ID" value="WFC96350.1"/>
    <property type="molecule type" value="Genomic_DNA"/>
</dbReference>
<evidence type="ECO:0008006" key="4">
    <source>
        <dbReference type="Google" id="ProtNLM"/>
    </source>
</evidence>
<dbReference type="Pfam" id="PF10310">
    <property type="entry name" value="DUF5427"/>
    <property type="match status" value="1"/>
</dbReference>
<keyword evidence="3" id="KW-1185">Reference proteome</keyword>
<feature type="compositionally biased region" description="Polar residues" evidence="1">
    <location>
        <begin position="20"/>
        <end position="31"/>
    </location>
</feature>
<feature type="compositionally biased region" description="Polar residues" evidence="1">
    <location>
        <begin position="55"/>
        <end position="77"/>
    </location>
</feature>
<protein>
    <recommendedName>
        <fullName evidence="4">Maintenance of telomere capping protein 1</fullName>
    </recommendedName>
</protein>
<reference evidence="2" key="1">
    <citation type="submission" date="2023-03" db="EMBL/GenBank/DDBJ databases">
        <title>Mating type loci evolution in Malassezia.</title>
        <authorList>
            <person name="Coelho M.A."/>
        </authorList>
    </citation>
    <scope>NUCLEOTIDE SEQUENCE</scope>
    <source>
        <strain evidence="2">CBS 14135</strain>
    </source>
</reference>
<proteinExistence type="predicted"/>
<dbReference type="PANTHER" id="PTHR28265">
    <property type="entry name" value="MAINTENANCE OF TELOMERE CAPPING PROTEIN 1"/>
    <property type="match status" value="1"/>
</dbReference>
<evidence type="ECO:0000256" key="1">
    <source>
        <dbReference type="SAM" id="MobiDB-lite"/>
    </source>
</evidence>
<dbReference type="AlphaFoldDB" id="A0AAF0DU49"/>
<evidence type="ECO:0000313" key="2">
    <source>
        <dbReference type="EMBL" id="WFC96350.1"/>
    </source>
</evidence>
<gene>
    <name evidence="2" type="ORF">MBRA1_003007</name>
</gene>
<dbReference type="PANTHER" id="PTHR28265:SF1">
    <property type="entry name" value="MAINTENANCE OF TELOMERE CAPPING PROTEIN 1"/>
    <property type="match status" value="1"/>
</dbReference>
<evidence type="ECO:0000313" key="3">
    <source>
        <dbReference type="Proteomes" id="UP001216638"/>
    </source>
</evidence>
<dbReference type="Proteomes" id="UP001216638">
    <property type="component" value="Chromosome 3"/>
</dbReference>